<evidence type="ECO:0000313" key="2">
    <source>
        <dbReference type="Proteomes" id="UP001213681"/>
    </source>
</evidence>
<reference evidence="1" key="1">
    <citation type="submission" date="2022-12" db="EMBL/GenBank/DDBJ databases">
        <authorList>
            <person name="Petersen C."/>
        </authorList>
    </citation>
    <scope>NUCLEOTIDE SEQUENCE</scope>
    <source>
        <strain evidence="1">IBT 16125</strain>
    </source>
</reference>
<organism evidence="1 2">
    <name type="scientific">Penicillium daleae</name>
    <dbReference type="NCBI Taxonomy" id="63821"/>
    <lineage>
        <taxon>Eukaryota</taxon>
        <taxon>Fungi</taxon>
        <taxon>Dikarya</taxon>
        <taxon>Ascomycota</taxon>
        <taxon>Pezizomycotina</taxon>
        <taxon>Eurotiomycetes</taxon>
        <taxon>Eurotiomycetidae</taxon>
        <taxon>Eurotiales</taxon>
        <taxon>Aspergillaceae</taxon>
        <taxon>Penicillium</taxon>
    </lineage>
</organism>
<gene>
    <name evidence="1" type="ORF">N7458_009779</name>
</gene>
<dbReference type="EMBL" id="JAPVEA010000008">
    <property type="protein sequence ID" value="KAJ5438781.1"/>
    <property type="molecule type" value="Genomic_DNA"/>
</dbReference>
<comment type="caution">
    <text evidence="1">The sequence shown here is derived from an EMBL/GenBank/DDBJ whole genome shotgun (WGS) entry which is preliminary data.</text>
</comment>
<dbReference type="RefSeq" id="XP_056762010.1">
    <property type="nucleotide sequence ID" value="XM_056913161.1"/>
</dbReference>
<proteinExistence type="predicted"/>
<protein>
    <submittedName>
        <fullName evidence="1">Uncharacterized protein</fullName>
    </submittedName>
</protein>
<reference evidence="1" key="2">
    <citation type="journal article" date="2023" name="IMA Fungus">
        <title>Comparative genomic study of the Penicillium genus elucidates a diverse pangenome and 15 lateral gene transfer events.</title>
        <authorList>
            <person name="Petersen C."/>
            <person name="Sorensen T."/>
            <person name="Nielsen M.R."/>
            <person name="Sondergaard T.E."/>
            <person name="Sorensen J.L."/>
            <person name="Fitzpatrick D.A."/>
            <person name="Frisvad J.C."/>
            <person name="Nielsen K.L."/>
        </authorList>
    </citation>
    <scope>NUCLEOTIDE SEQUENCE</scope>
    <source>
        <strain evidence="1">IBT 16125</strain>
    </source>
</reference>
<dbReference type="Proteomes" id="UP001213681">
    <property type="component" value="Unassembled WGS sequence"/>
</dbReference>
<keyword evidence="2" id="KW-1185">Reference proteome</keyword>
<evidence type="ECO:0000313" key="1">
    <source>
        <dbReference type="EMBL" id="KAJ5438781.1"/>
    </source>
</evidence>
<name>A0AAD6BXP5_9EURO</name>
<accession>A0AAD6BXP5</accession>
<sequence>MSKFRKSILLARSMVAKCWSKKGFQVLDYLSHGLIYLDTRGSPIKKNPGRYCVNFTPSSPQRNFKLAPT</sequence>
<dbReference type="AlphaFoldDB" id="A0AAD6BXP5"/>
<dbReference type="GeneID" id="81603404"/>